<comment type="similarity">
    <text evidence="3">Belongs to the RNase PH family.</text>
</comment>
<evidence type="ECO:0000256" key="9">
    <source>
        <dbReference type="ARBA" id="ARBA00030617"/>
    </source>
</evidence>
<comment type="caution">
    <text evidence="12">The sequence shown here is derived from an EMBL/GenBank/DDBJ whole genome shotgun (WGS) entry which is preliminary data.</text>
</comment>
<dbReference type="GO" id="GO:0000176">
    <property type="term" value="C:nuclear exosome (RNase complex)"/>
    <property type="evidence" value="ECO:0007669"/>
    <property type="project" value="UniProtKB-ARBA"/>
</dbReference>
<dbReference type="InterPro" id="IPR015847">
    <property type="entry name" value="ExoRNase_PH_dom2"/>
</dbReference>
<dbReference type="PANTHER" id="PTHR11097:SF9">
    <property type="entry name" value="EXOSOME COMPLEX COMPONENT RRP43"/>
    <property type="match status" value="1"/>
</dbReference>
<dbReference type="SUPFAM" id="SSF55666">
    <property type="entry name" value="Ribonuclease PH domain 2-like"/>
    <property type="match status" value="1"/>
</dbReference>
<evidence type="ECO:0000256" key="7">
    <source>
        <dbReference type="ARBA" id="ARBA00022884"/>
    </source>
</evidence>
<dbReference type="GO" id="GO:0071035">
    <property type="term" value="P:nuclear polyadenylation-dependent rRNA catabolic process"/>
    <property type="evidence" value="ECO:0007669"/>
    <property type="project" value="TreeGrafter"/>
</dbReference>
<name>A0AAD5UWP4_9APHY</name>
<gene>
    <name evidence="12" type="ORF">NLI96_g8957</name>
</gene>
<proteinExistence type="inferred from homology"/>
<dbReference type="GO" id="GO:0071028">
    <property type="term" value="P:nuclear mRNA surveillance"/>
    <property type="evidence" value="ECO:0007669"/>
    <property type="project" value="TreeGrafter"/>
</dbReference>
<dbReference type="PANTHER" id="PTHR11097">
    <property type="entry name" value="EXOSOME COMPLEX EXONUCLEASE RIBOSOMAL RNA PROCESSING PROTEIN"/>
    <property type="match status" value="1"/>
</dbReference>
<dbReference type="GO" id="GO:0034475">
    <property type="term" value="P:U4 snRNA 3'-end processing"/>
    <property type="evidence" value="ECO:0007669"/>
    <property type="project" value="TreeGrafter"/>
</dbReference>
<evidence type="ECO:0000313" key="12">
    <source>
        <dbReference type="EMBL" id="KAJ3479570.1"/>
    </source>
</evidence>
<dbReference type="SUPFAM" id="SSF54211">
    <property type="entry name" value="Ribosomal protein S5 domain 2-like"/>
    <property type="match status" value="1"/>
</dbReference>
<evidence type="ECO:0000256" key="4">
    <source>
        <dbReference type="ARBA" id="ARBA00022490"/>
    </source>
</evidence>
<dbReference type="Gene3D" id="3.30.230.70">
    <property type="entry name" value="GHMP Kinase, N-terminal domain"/>
    <property type="match status" value="1"/>
</dbReference>
<keyword evidence="6" id="KW-0271">Exosome</keyword>
<accession>A0AAD5UWP4</accession>
<keyword evidence="13" id="KW-1185">Reference proteome</keyword>
<evidence type="ECO:0000313" key="13">
    <source>
        <dbReference type="Proteomes" id="UP001212997"/>
    </source>
</evidence>
<feature type="domain" description="Exoribonuclease phosphorolytic" evidence="11">
    <location>
        <begin position="208"/>
        <end position="273"/>
    </location>
</feature>
<reference evidence="12" key="1">
    <citation type="submission" date="2022-07" db="EMBL/GenBank/DDBJ databases">
        <title>Genome Sequence of Physisporinus lineatus.</title>
        <authorList>
            <person name="Buettner E."/>
        </authorList>
    </citation>
    <scope>NUCLEOTIDE SEQUENCE</scope>
    <source>
        <strain evidence="12">VT162</strain>
    </source>
</reference>
<dbReference type="Pfam" id="PF03725">
    <property type="entry name" value="RNase_PH_C"/>
    <property type="match status" value="1"/>
</dbReference>
<evidence type="ECO:0000259" key="10">
    <source>
        <dbReference type="Pfam" id="PF01138"/>
    </source>
</evidence>
<keyword evidence="8" id="KW-0539">Nucleus</keyword>
<keyword evidence="4" id="KW-0963">Cytoplasm</keyword>
<dbReference type="InterPro" id="IPR050590">
    <property type="entry name" value="Exosome_comp_Rrp42_subfam"/>
</dbReference>
<dbReference type="GO" id="GO:0005730">
    <property type="term" value="C:nucleolus"/>
    <property type="evidence" value="ECO:0007669"/>
    <property type="project" value="UniProtKB-SubCell"/>
</dbReference>
<keyword evidence="7" id="KW-0694">RNA-binding</keyword>
<evidence type="ECO:0000256" key="5">
    <source>
        <dbReference type="ARBA" id="ARBA00022552"/>
    </source>
</evidence>
<dbReference type="InterPro" id="IPR033196">
    <property type="entry name" value="Rrp43"/>
</dbReference>
<protein>
    <recommendedName>
        <fullName evidence="9">Ribosomal RNA-processing protein 43</fullName>
    </recommendedName>
</protein>
<dbReference type="Proteomes" id="UP001212997">
    <property type="component" value="Unassembled WGS sequence"/>
</dbReference>
<evidence type="ECO:0000256" key="1">
    <source>
        <dbReference type="ARBA" id="ARBA00004496"/>
    </source>
</evidence>
<sequence>MAASSSKLQTATDNQHAATFRRLHPKAYLERFLAEKFRPDGRELHEWRDISVNVGSISSADGSALVRLGNTTVVCGVKAEVAEPELDRPEHGFLVPNLDLPAICSPKFKAGPPSEDAQVASDRLNEALIASGVVSTTSLCIERGKAVWVLYIDATCINYDGNVFDATLIAMVAALKNTKLPKATYDEEAGRTRFSRKEMSPLQLGRLPLSFSFGIFDSSQVLSDPTTFEEPLLDTTFTVITDESGELISVSQLGLGVVGGQDVLIQCLNTAKARCSEVRGRIYAT</sequence>
<dbReference type="AlphaFoldDB" id="A0AAD5UWP4"/>
<dbReference type="GO" id="GO:0035925">
    <property type="term" value="F:mRNA 3'-UTR AU-rich region binding"/>
    <property type="evidence" value="ECO:0007669"/>
    <property type="project" value="TreeGrafter"/>
</dbReference>
<feature type="domain" description="Exoribonuclease phosphorolytic" evidence="10">
    <location>
        <begin position="46"/>
        <end position="181"/>
    </location>
</feature>
<evidence type="ECO:0000259" key="11">
    <source>
        <dbReference type="Pfam" id="PF03725"/>
    </source>
</evidence>
<dbReference type="InterPro" id="IPR020568">
    <property type="entry name" value="Ribosomal_Su5_D2-typ_SF"/>
</dbReference>
<dbReference type="GO" id="GO:0016075">
    <property type="term" value="P:rRNA catabolic process"/>
    <property type="evidence" value="ECO:0007669"/>
    <property type="project" value="TreeGrafter"/>
</dbReference>
<evidence type="ECO:0000256" key="2">
    <source>
        <dbReference type="ARBA" id="ARBA00004604"/>
    </source>
</evidence>
<dbReference type="GO" id="GO:0000467">
    <property type="term" value="P:exonucleolytic trimming to generate mature 3'-end of 5.8S rRNA from tricistronic rRNA transcript (SSU-rRNA, 5.8S rRNA, LSU-rRNA)"/>
    <property type="evidence" value="ECO:0007669"/>
    <property type="project" value="TreeGrafter"/>
</dbReference>
<dbReference type="InterPro" id="IPR027408">
    <property type="entry name" value="PNPase/RNase_PH_dom_sf"/>
</dbReference>
<dbReference type="CDD" id="cd11369">
    <property type="entry name" value="RNase_PH_RRP43"/>
    <property type="match status" value="1"/>
</dbReference>
<organism evidence="12 13">
    <name type="scientific">Meripilus lineatus</name>
    <dbReference type="NCBI Taxonomy" id="2056292"/>
    <lineage>
        <taxon>Eukaryota</taxon>
        <taxon>Fungi</taxon>
        <taxon>Dikarya</taxon>
        <taxon>Basidiomycota</taxon>
        <taxon>Agaricomycotina</taxon>
        <taxon>Agaricomycetes</taxon>
        <taxon>Polyporales</taxon>
        <taxon>Meripilaceae</taxon>
        <taxon>Meripilus</taxon>
    </lineage>
</organism>
<dbReference type="GO" id="GO:0071038">
    <property type="term" value="P:TRAMP-dependent tRNA surveillance pathway"/>
    <property type="evidence" value="ECO:0007669"/>
    <property type="project" value="TreeGrafter"/>
</dbReference>
<dbReference type="FunFam" id="3.30.230.70:FF:000017">
    <property type="entry name" value="Exosome complex component Rrp42"/>
    <property type="match status" value="1"/>
</dbReference>
<dbReference type="GO" id="GO:0034476">
    <property type="term" value="P:U5 snRNA 3'-end processing"/>
    <property type="evidence" value="ECO:0007669"/>
    <property type="project" value="TreeGrafter"/>
</dbReference>
<dbReference type="Pfam" id="PF01138">
    <property type="entry name" value="RNase_PH"/>
    <property type="match status" value="1"/>
</dbReference>
<dbReference type="InterPro" id="IPR001247">
    <property type="entry name" value="ExoRNase_PH_dom1"/>
</dbReference>
<evidence type="ECO:0000256" key="6">
    <source>
        <dbReference type="ARBA" id="ARBA00022835"/>
    </source>
</evidence>
<evidence type="ECO:0000256" key="3">
    <source>
        <dbReference type="ARBA" id="ARBA00006678"/>
    </source>
</evidence>
<evidence type="ECO:0000256" key="8">
    <source>
        <dbReference type="ARBA" id="ARBA00023242"/>
    </source>
</evidence>
<dbReference type="InterPro" id="IPR036345">
    <property type="entry name" value="ExoRNase_PH_dom2_sf"/>
</dbReference>
<dbReference type="EMBL" id="JANAWD010000430">
    <property type="protein sequence ID" value="KAJ3479570.1"/>
    <property type="molecule type" value="Genomic_DNA"/>
</dbReference>
<dbReference type="GO" id="GO:0034473">
    <property type="term" value="P:U1 snRNA 3'-end processing"/>
    <property type="evidence" value="ECO:0007669"/>
    <property type="project" value="TreeGrafter"/>
</dbReference>
<keyword evidence="5" id="KW-0698">rRNA processing</keyword>
<dbReference type="GO" id="GO:0000177">
    <property type="term" value="C:cytoplasmic exosome (RNase complex)"/>
    <property type="evidence" value="ECO:0007669"/>
    <property type="project" value="TreeGrafter"/>
</dbReference>
<comment type="subcellular location">
    <subcellularLocation>
        <location evidence="1">Cytoplasm</location>
    </subcellularLocation>
    <subcellularLocation>
        <location evidence="2">Nucleus</location>
        <location evidence="2">Nucleolus</location>
    </subcellularLocation>
</comment>